<gene>
    <name evidence="10" type="ORF">RhiirA4_542880</name>
</gene>
<sequence>MNVLTAILLVVSFITFKFYQSTKVPKGLKNVPTLSFLDFLITIYINAGPDKRWEYNRETLEKEGIAKAWFNGNWVLVVTDLELAKDILTKTDLYPKALLKESFPKSLLTQYYGVNLVFSNGDEWKRHRRIANPSFRNLPVHVFVESATKLLNIVEKIDNEPIEVKNLMHRLTLDVLGKAAFGFDFNNLEDPNNVYVTTYNEVMAELSKPLYFVFPFLDNLPRSEATKKIAKLNNLYDEIVESKRKSMKMDELEKKINNNSADLLERMIYACKDPENPTLTNEELRHDLAIFMLAGHDTTANALTTILYLLAVHKDAQKKVRDELLRVLGDDLTPSAEQQKELKYMNMVINENLRLYPPVAQLPRRFSAQDIKFRNHVIPAKTPIVLSIYGIHHSSRNWKDPEIFIPERFEDEKHDHYALLGFGGGNRICLGINFSLIEQRIMLCALLRKYEISLPEDSIHKDKLQIEPDVSGTSGPHPVPLIFKRRTE</sequence>
<comment type="similarity">
    <text evidence="1 8">Belongs to the cytochrome P450 family.</text>
</comment>
<keyword evidence="4 8" id="KW-0560">Oxidoreductase</keyword>
<proteinExistence type="inferred from homology"/>
<dbReference type="PRINTS" id="PR00463">
    <property type="entry name" value="EP450I"/>
</dbReference>
<feature type="binding site" description="axial binding residue" evidence="7">
    <location>
        <position position="429"/>
    </location>
    <ligand>
        <name>heme</name>
        <dbReference type="ChEBI" id="CHEBI:30413"/>
    </ligand>
    <ligandPart>
        <name>Fe</name>
        <dbReference type="ChEBI" id="CHEBI:18248"/>
    </ligandPart>
</feature>
<evidence type="ECO:0000256" key="8">
    <source>
        <dbReference type="RuleBase" id="RU000461"/>
    </source>
</evidence>
<comment type="caution">
    <text evidence="10">The sequence shown here is derived from an EMBL/GenBank/DDBJ whole genome shotgun (WGS) entry which is preliminary data.</text>
</comment>
<dbReference type="InterPro" id="IPR002401">
    <property type="entry name" value="Cyt_P450_E_grp-I"/>
</dbReference>
<reference evidence="10 11" key="1">
    <citation type="submission" date="2015-10" db="EMBL/GenBank/DDBJ databases">
        <title>Genome analyses suggest a sexual origin of heterokaryosis in a supposedly ancient asexual fungus.</title>
        <authorList>
            <person name="Ropars J."/>
            <person name="Sedzielewska K."/>
            <person name="Noel J."/>
            <person name="Charron P."/>
            <person name="Farinelli L."/>
            <person name="Marton T."/>
            <person name="Kruger M."/>
            <person name="Pelin A."/>
            <person name="Brachmann A."/>
            <person name="Corradi N."/>
        </authorList>
    </citation>
    <scope>NUCLEOTIDE SEQUENCE [LARGE SCALE GENOMIC DNA]</scope>
    <source>
        <strain evidence="10 11">A4</strain>
    </source>
</reference>
<dbReference type="SUPFAM" id="SSF48264">
    <property type="entry name" value="Cytochrome P450"/>
    <property type="match status" value="1"/>
</dbReference>
<accession>A0A2I1GGR7</accession>
<organism evidence="10 11">
    <name type="scientific">Rhizophagus irregularis</name>
    <dbReference type="NCBI Taxonomy" id="588596"/>
    <lineage>
        <taxon>Eukaryota</taxon>
        <taxon>Fungi</taxon>
        <taxon>Fungi incertae sedis</taxon>
        <taxon>Mucoromycota</taxon>
        <taxon>Glomeromycotina</taxon>
        <taxon>Glomeromycetes</taxon>
        <taxon>Glomerales</taxon>
        <taxon>Glomeraceae</taxon>
        <taxon>Rhizophagus</taxon>
    </lineage>
</organism>
<evidence type="ECO:0000256" key="4">
    <source>
        <dbReference type="ARBA" id="ARBA00023002"/>
    </source>
</evidence>
<protein>
    <submittedName>
        <fullName evidence="10">Cytochrome P450</fullName>
    </submittedName>
</protein>
<dbReference type="VEuPathDB" id="FungiDB:FUN_005504"/>
<evidence type="ECO:0000256" key="6">
    <source>
        <dbReference type="ARBA" id="ARBA00023033"/>
    </source>
</evidence>
<dbReference type="Pfam" id="PF00067">
    <property type="entry name" value="p450"/>
    <property type="match status" value="1"/>
</dbReference>
<dbReference type="InterPro" id="IPR050196">
    <property type="entry name" value="Cytochrome_P450_Monoox"/>
</dbReference>
<feature type="signal peptide" evidence="9">
    <location>
        <begin position="1"/>
        <end position="21"/>
    </location>
</feature>
<dbReference type="GO" id="GO:0020037">
    <property type="term" value="F:heme binding"/>
    <property type="evidence" value="ECO:0007669"/>
    <property type="project" value="InterPro"/>
</dbReference>
<evidence type="ECO:0000313" key="11">
    <source>
        <dbReference type="Proteomes" id="UP000234323"/>
    </source>
</evidence>
<keyword evidence="9" id="KW-0732">Signal</keyword>
<keyword evidence="3 7" id="KW-0479">Metal-binding</keyword>
<evidence type="ECO:0000313" key="10">
    <source>
        <dbReference type="EMBL" id="PKY45816.1"/>
    </source>
</evidence>
<evidence type="ECO:0000256" key="7">
    <source>
        <dbReference type="PIRSR" id="PIRSR602401-1"/>
    </source>
</evidence>
<dbReference type="Gene3D" id="1.10.630.10">
    <property type="entry name" value="Cytochrome P450"/>
    <property type="match status" value="1"/>
</dbReference>
<evidence type="ECO:0000256" key="9">
    <source>
        <dbReference type="SAM" id="SignalP"/>
    </source>
</evidence>
<evidence type="ECO:0000256" key="3">
    <source>
        <dbReference type="ARBA" id="ARBA00022723"/>
    </source>
</evidence>
<comment type="cofactor">
    <cofactor evidence="7">
        <name>heme</name>
        <dbReference type="ChEBI" id="CHEBI:30413"/>
    </cofactor>
</comment>
<keyword evidence="6 8" id="KW-0503">Monooxygenase</keyword>
<dbReference type="PRINTS" id="PR00385">
    <property type="entry name" value="P450"/>
</dbReference>
<dbReference type="PANTHER" id="PTHR24291:SF50">
    <property type="entry name" value="BIFUNCTIONAL ALBAFLAVENONE MONOOXYGENASE_TERPENE SYNTHASE"/>
    <property type="match status" value="1"/>
</dbReference>
<evidence type="ECO:0000256" key="2">
    <source>
        <dbReference type="ARBA" id="ARBA00022617"/>
    </source>
</evidence>
<dbReference type="EMBL" id="LLXI01000410">
    <property type="protein sequence ID" value="PKY45816.1"/>
    <property type="molecule type" value="Genomic_DNA"/>
</dbReference>
<dbReference type="InterPro" id="IPR001128">
    <property type="entry name" value="Cyt_P450"/>
</dbReference>
<keyword evidence="2 7" id="KW-0349">Heme</keyword>
<dbReference type="GO" id="GO:0004497">
    <property type="term" value="F:monooxygenase activity"/>
    <property type="evidence" value="ECO:0007669"/>
    <property type="project" value="UniProtKB-KW"/>
</dbReference>
<dbReference type="Proteomes" id="UP000234323">
    <property type="component" value="Unassembled WGS sequence"/>
</dbReference>
<dbReference type="InterPro" id="IPR017972">
    <property type="entry name" value="Cyt_P450_CS"/>
</dbReference>
<dbReference type="VEuPathDB" id="FungiDB:RhiirA1_419138"/>
<dbReference type="GO" id="GO:0016705">
    <property type="term" value="F:oxidoreductase activity, acting on paired donors, with incorporation or reduction of molecular oxygen"/>
    <property type="evidence" value="ECO:0007669"/>
    <property type="project" value="InterPro"/>
</dbReference>
<dbReference type="VEuPathDB" id="FungiDB:RhiirFUN_005181"/>
<evidence type="ECO:0000256" key="1">
    <source>
        <dbReference type="ARBA" id="ARBA00010617"/>
    </source>
</evidence>
<keyword evidence="11" id="KW-1185">Reference proteome</keyword>
<dbReference type="GO" id="GO:0005506">
    <property type="term" value="F:iron ion binding"/>
    <property type="evidence" value="ECO:0007669"/>
    <property type="project" value="InterPro"/>
</dbReference>
<name>A0A2I1GGR7_9GLOM</name>
<dbReference type="AlphaFoldDB" id="A0A2I1GGR7"/>
<dbReference type="PANTHER" id="PTHR24291">
    <property type="entry name" value="CYTOCHROME P450 FAMILY 4"/>
    <property type="match status" value="1"/>
</dbReference>
<keyword evidence="5 7" id="KW-0408">Iron</keyword>
<dbReference type="PROSITE" id="PS00086">
    <property type="entry name" value="CYTOCHROME_P450"/>
    <property type="match status" value="1"/>
</dbReference>
<feature type="chain" id="PRO_5014133604" evidence="9">
    <location>
        <begin position="22"/>
        <end position="488"/>
    </location>
</feature>
<dbReference type="InterPro" id="IPR036396">
    <property type="entry name" value="Cyt_P450_sf"/>
</dbReference>
<evidence type="ECO:0000256" key="5">
    <source>
        <dbReference type="ARBA" id="ARBA00023004"/>
    </source>
</evidence>